<accession>A0A5N6M6F7</accession>
<evidence type="ECO:0000313" key="2">
    <source>
        <dbReference type="Proteomes" id="UP000326396"/>
    </source>
</evidence>
<evidence type="ECO:0000313" key="1">
    <source>
        <dbReference type="EMBL" id="KAD3336235.1"/>
    </source>
</evidence>
<dbReference type="OrthoDB" id="10255632at2759"/>
<dbReference type="Proteomes" id="UP000326396">
    <property type="component" value="Linkage Group LG6"/>
</dbReference>
<gene>
    <name evidence="1" type="ORF">E3N88_31754</name>
</gene>
<organism evidence="1 2">
    <name type="scientific">Mikania micrantha</name>
    <name type="common">bitter vine</name>
    <dbReference type="NCBI Taxonomy" id="192012"/>
    <lineage>
        <taxon>Eukaryota</taxon>
        <taxon>Viridiplantae</taxon>
        <taxon>Streptophyta</taxon>
        <taxon>Embryophyta</taxon>
        <taxon>Tracheophyta</taxon>
        <taxon>Spermatophyta</taxon>
        <taxon>Magnoliopsida</taxon>
        <taxon>eudicotyledons</taxon>
        <taxon>Gunneridae</taxon>
        <taxon>Pentapetalae</taxon>
        <taxon>asterids</taxon>
        <taxon>campanulids</taxon>
        <taxon>Asterales</taxon>
        <taxon>Asteraceae</taxon>
        <taxon>Asteroideae</taxon>
        <taxon>Heliantheae alliance</taxon>
        <taxon>Eupatorieae</taxon>
        <taxon>Mikania</taxon>
    </lineage>
</organism>
<comment type="caution">
    <text evidence="1">The sequence shown here is derived from an EMBL/GenBank/DDBJ whole genome shotgun (WGS) entry which is preliminary data.</text>
</comment>
<reference evidence="1 2" key="1">
    <citation type="submission" date="2019-05" db="EMBL/GenBank/DDBJ databases">
        <title>Mikania micrantha, genome provides insights into the molecular mechanism of rapid growth.</title>
        <authorList>
            <person name="Liu B."/>
        </authorList>
    </citation>
    <scope>NUCLEOTIDE SEQUENCE [LARGE SCALE GENOMIC DNA]</scope>
    <source>
        <strain evidence="1">NLD-2019</strain>
        <tissue evidence="1">Leaf</tissue>
    </source>
</reference>
<protein>
    <submittedName>
        <fullName evidence="1">Uncharacterized protein</fullName>
    </submittedName>
</protein>
<keyword evidence="2" id="KW-1185">Reference proteome</keyword>
<sequence length="140" mass="15749">MRFSTLRTGAIRVVAWSSENSLVVGTNSDSGRVVLWNGGGARIKVGRKGGGCFHGKVYMYLEAKRCIVCFVDSISYTCDKSSHSPELFPRIDPMDAYYVLNPGGDLKNVNRKAKWFRQRFRTPSSTWNHELVDLSIEPKT</sequence>
<proteinExistence type="predicted"/>
<name>A0A5N6M6F7_9ASTR</name>
<dbReference type="AlphaFoldDB" id="A0A5N6M6F7"/>
<dbReference type="EMBL" id="SZYD01000016">
    <property type="protein sequence ID" value="KAD3336235.1"/>
    <property type="molecule type" value="Genomic_DNA"/>
</dbReference>